<feature type="short sequence motif" description="GXSXG" evidence="6">
    <location>
        <begin position="474"/>
        <end position="478"/>
    </location>
</feature>
<feature type="short sequence motif" description="GXSXG" evidence="6">
    <location>
        <begin position="77"/>
        <end position="81"/>
    </location>
</feature>
<evidence type="ECO:0000256" key="7">
    <source>
        <dbReference type="RuleBase" id="RU361262"/>
    </source>
</evidence>
<dbReference type="InterPro" id="IPR002641">
    <property type="entry name" value="PNPLA_dom"/>
</dbReference>
<protein>
    <recommendedName>
        <fullName evidence="7">Patatin</fullName>
        <ecNumber evidence="7">3.1.1.-</ecNumber>
    </recommendedName>
</protein>
<dbReference type="AlphaFoldDB" id="A0A9J6AAA6"/>
<comment type="caution">
    <text evidence="10">The sequence shown here is derived from an EMBL/GenBank/DDBJ whole genome shotgun (WGS) entry which is preliminary data.</text>
</comment>
<dbReference type="SUPFAM" id="SSF52151">
    <property type="entry name" value="FabD/lysophospholipase-like"/>
    <property type="match status" value="2"/>
</dbReference>
<evidence type="ECO:0000256" key="5">
    <source>
        <dbReference type="ARBA" id="ARBA00023098"/>
    </source>
</evidence>
<organism evidence="10 11">
    <name type="scientific">Solanum commersonii</name>
    <name type="common">Commerson's wild potato</name>
    <name type="synonym">Commerson's nightshade</name>
    <dbReference type="NCBI Taxonomy" id="4109"/>
    <lineage>
        <taxon>Eukaryota</taxon>
        <taxon>Viridiplantae</taxon>
        <taxon>Streptophyta</taxon>
        <taxon>Embryophyta</taxon>
        <taxon>Tracheophyta</taxon>
        <taxon>Spermatophyta</taxon>
        <taxon>Magnoliopsida</taxon>
        <taxon>eudicotyledons</taxon>
        <taxon>Gunneridae</taxon>
        <taxon>Pentapetalae</taxon>
        <taxon>asterids</taxon>
        <taxon>lamiids</taxon>
        <taxon>Solanales</taxon>
        <taxon>Solanaceae</taxon>
        <taxon>Solanoideae</taxon>
        <taxon>Solaneae</taxon>
        <taxon>Solanum</taxon>
    </lineage>
</organism>
<evidence type="ECO:0000256" key="3">
    <source>
        <dbReference type="ARBA" id="ARBA00022821"/>
    </source>
</evidence>
<evidence type="ECO:0000256" key="6">
    <source>
        <dbReference type="PROSITE-ProRule" id="PRU01161"/>
    </source>
</evidence>
<comment type="domain">
    <text evidence="7">The nitrogen atoms of the two glycine residues in the GGXR motif define the oxyanion hole, and stabilize the oxyanion that forms during the nucleophilic attack by the catalytic serine during substrate cleavage.</text>
</comment>
<feature type="domain" description="PNPLA" evidence="9">
    <location>
        <begin position="35"/>
        <end position="240"/>
    </location>
</feature>
<keyword evidence="2 6" id="KW-0378">Hydrolase</keyword>
<keyword evidence="5 6" id="KW-0443">Lipid metabolism</keyword>
<dbReference type="PANTHER" id="PTHR32176:SF43">
    <property type="entry name" value="PATATIN"/>
    <property type="match status" value="1"/>
</dbReference>
<evidence type="ECO:0000256" key="2">
    <source>
        <dbReference type="ARBA" id="ARBA00022801"/>
    </source>
</evidence>
<keyword evidence="8" id="KW-0732">Signal</keyword>
<feature type="short sequence motif" description="GXGXXG" evidence="6">
    <location>
        <begin position="39"/>
        <end position="44"/>
    </location>
</feature>
<dbReference type="OrthoDB" id="1658288at2759"/>
<reference evidence="10 11" key="1">
    <citation type="submission" date="2020-09" db="EMBL/GenBank/DDBJ databases">
        <title>De no assembly of potato wild relative species, Solanum commersonii.</title>
        <authorList>
            <person name="Cho K."/>
        </authorList>
    </citation>
    <scope>NUCLEOTIDE SEQUENCE [LARGE SCALE GENOMIC DNA]</scope>
    <source>
        <strain evidence="10">LZ3.2</strain>
        <tissue evidence="10">Leaf</tissue>
    </source>
</reference>
<accession>A0A9J6AAA6</accession>
<dbReference type="Gene3D" id="3.40.1090.10">
    <property type="entry name" value="Cytosolic phospholipase A2 catalytic domain"/>
    <property type="match status" value="2"/>
</dbReference>
<dbReference type="PROSITE" id="PS51635">
    <property type="entry name" value="PNPLA"/>
    <property type="match status" value="2"/>
</dbReference>
<feature type="active site" description="Proton acceptor" evidence="6">
    <location>
        <position position="227"/>
    </location>
</feature>
<feature type="domain" description="PNPLA" evidence="9">
    <location>
        <begin position="432"/>
        <end position="637"/>
    </location>
</feature>
<comment type="similarity">
    <text evidence="1 7">Belongs to the patatin family.</text>
</comment>
<gene>
    <name evidence="10" type="ORF">H5410_006602</name>
</gene>
<evidence type="ECO:0000259" key="9">
    <source>
        <dbReference type="PROSITE" id="PS51635"/>
    </source>
</evidence>
<dbReference type="InterPro" id="IPR016035">
    <property type="entry name" value="Acyl_Trfase/lysoPLipase"/>
</dbReference>
<dbReference type="EMBL" id="JACXVP010000002">
    <property type="protein sequence ID" value="KAG5621384.1"/>
    <property type="molecule type" value="Genomic_DNA"/>
</dbReference>
<keyword evidence="3" id="KW-0611">Plant defense</keyword>
<dbReference type="GO" id="GO:0016042">
    <property type="term" value="P:lipid catabolic process"/>
    <property type="evidence" value="ECO:0007669"/>
    <property type="project" value="UniProtKB-UniRule"/>
</dbReference>
<sequence length="809" mass="88201">MGRIFVAALALLVTLQVLHIPIAFAATTGKKITILSIDGGGIRGIIPGTLLAFLESKLQELDGPNARIADYFDVVAGTSTGGLIATMLTAPNKDNRPLYAAKNITNFYMDHGPKIFPESSRSSFLKRLTNIFGGPKYDGKYLKTLVRSILGNLTVTQALTQLVVPSFDIKRLQAVVFTTSDAKAHVSKDALLSDVCLGTSAAPTYFPVHYFETKDSQGKTRTFDLVDGGVAANNPTLVAITQTSKEIMLGKLRNSNLKPMDCKKMLVLSLGTGIGKDEKKYSAAAASTWGVLGWLYNNGASPLLDVYGDASADIVDVHLSTIFQSLESEKNYLRIQDDSLSGEAASMDVATRKNMEALVQIGNDRLKKAVSRVNLDTGRYEEVTGEGTNEEALIRFANMGRSFVGAVLITFLVLLQHPIACVATKRKTVTILSIDGGGIRGIIPGTILAFLESKLQELDGPNARIADYFDVVAGTSTGGLVTTMLTAPNKDNRPLYAAKDINNFYMEHGPKIFPQSSRNNFMKKMLNLFGGPKYDGKYLRSLVRSELGNLTMKQTLTHTLIPTFDIKRLQPIIFTTTDARASVSKNARLSDVSLGTSAAPTYFPVHYFESKDAQGKIRTFDLVDGGVAANNPTLLAITHISREIMTRRLKYGDMKTVDCKKMLVLSLGAGTGKNKEKYNAATASKWGLLSWMYIHGATPLLDIFTDAITDIVDIHVSTMFQSLHNQKNYLRIQNDSMIGEAASVDISTIENMQTLVQTGKDLLKKPVSRVNLETGRVEAVRGEGTNEEALTRFAKLLSEERKFRLLGTA</sequence>
<dbReference type="GO" id="GO:0047372">
    <property type="term" value="F:monoacylglycerol lipase activity"/>
    <property type="evidence" value="ECO:0007669"/>
    <property type="project" value="TreeGrafter"/>
</dbReference>
<feature type="signal peptide" evidence="8">
    <location>
        <begin position="1"/>
        <end position="25"/>
    </location>
</feature>
<feature type="short sequence motif" description="DGA/G" evidence="6">
    <location>
        <begin position="227"/>
        <end position="229"/>
    </location>
</feature>
<feature type="chain" id="PRO_5039923840" description="Patatin" evidence="8">
    <location>
        <begin position="26"/>
        <end position="809"/>
    </location>
</feature>
<dbReference type="PANTHER" id="PTHR32176">
    <property type="entry name" value="XYLOSE ISOMERASE"/>
    <property type="match status" value="1"/>
</dbReference>
<evidence type="ECO:0000256" key="4">
    <source>
        <dbReference type="ARBA" id="ARBA00022963"/>
    </source>
</evidence>
<feature type="short sequence motif" description="DGA/G" evidence="6">
    <location>
        <begin position="624"/>
        <end position="626"/>
    </location>
</feature>
<evidence type="ECO:0000313" key="10">
    <source>
        <dbReference type="EMBL" id="KAG5621384.1"/>
    </source>
</evidence>
<name>A0A9J6AAA6_SOLCO</name>
<dbReference type="EC" id="3.1.1.-" evidence="7"/>
<feature type="active site" description="Nucleophile" evidence="6">
    <location>
        <position position="476"/>
    </location>
</feature>
<evidence type="ECO:0000256" key="1">
    <source>
        <dbReference type="ARBA" id="ARBA00010240"/>
    </source>
</evidence>
<evidence type="ECO:0000313" key="11">
    <source>
        <dbReference type="Proteomes" id="UP000824120"/>
    </source>
</evidence>
<dbReference type="Proteomes" id="UP000824120">
    <property type="component" value="Chromosome 2"/>
</dbReference>
<feature type="short sequence motif" description="GXGXXG" evidence="6">
    <location>
        <begin position="436"/>
        <end position="441"/>
    </location>
</feature>
<comment type="function">
    <text evidence="7">Lipolytic acyl hydrolase (LAH).</text>
</comment>
<evidence type="ECO:0000256" key="8">
    <source>
        <dbReference type="SAM" id="SignalP"/>
    </source>
</evidence>
<feature type="active site" description="Proton acceptor" evidence="6">
    <location>
        <position position="624"/>
    </location>
</feature>
<keyword evidence="11" id="KW-1185">Reference proteome</keyword>
<dbReference type="Pfam" id="PF01734">
    <property type="entry name" value="Patatin"/>
    <property type="match status" value="2"/>
</dbReference>
<proteinExistence type="inferred from homology"/>
<dbReference type="FunFam" id="3.40.1090.10:FF:000005">
    <property type="entry name" value="Patatin"/>
    <property type="match status" value="2"/>
</dbReference>
<keyword evidence="4 6" id="KW-0442">Lipid degradation</keyword>
<dbReference type="GO" id="GO:0004620">
    <property type="term" value="F:phospholipase activity"/>
    <property type="evidence" value="ECO:0007669"/>
    <property type="project" value="TreeGrafter"/>
</dbReference>
<dbReference type="GO" id="GO:0006952">
    <property type="term" value="P:defense response"/>
    <property type="evidence" value="ECO:0007669"/>
    <property type="project" value="UniProtKB-KW"/>
</dbReference>
<feature type="active site" description="Nucleophile" evidence="6">
    <location>
        <position position="79"/>
    </location>
</feature>